<dbReference type="Gene3D" id="3.40.1440.10">
    <property type="entry name" value="GIY-YIG endonuclease"/>
    <property type="match status" value="1"/>
</dbReference>
<dbReference type="InterPro" id="IPR000182">
    <property type="entry name" value="GNAT_dom"/>
</dbReference>
<dbReference type="PANTHER" id="PTHR34477">
    <property type="entry name" value="UPF0213 PROTEIN YHBQ"/>
    <property type="match status" value="1"/>
</dbReference>
<organism evidence="4 5">
    <name type="scientific">Gemmiger gallinarum</name>
    <dbReference type="NCBI Taxonomy" id="2779354"/>
    <lineage>
        <taxon>Bacteria</taxon>
        <taxon>Bacillati</taxon>
        <taxon>Bacillota</taxon>
        <taxon>Clostridia</taxon>
        <taxon>Eubacteriales</taxon>
        <taxon>Gemmiger</taxon>
    </lineage>
</organism>
<feature type="domain" description="GIY-YIG" evidence="2">
    <location>
        <begin position="21"/>
        <end position="97"/>
    </location>
</feature>
<comment type="similarity">
    <text evidence="1">Belongs to the UPF0213 family.</text>
</comment>
<dbReference type="Pfam" id="PF01541">
    <property type="entry name" value="GIY-YIG"/>
    <property type="match status" value="1"/>
</dbReference>
<evidence type="ECO:0000256" key="1">
    <source>
        <dbReference type="ARBA" id="ARBA00007435"/>
    </source>
</evidence>
<keyword evidence="5" id="KW-1185">Reference proteome</keyword>
<dbReference type="Pfam" id="PF13420">
    <property type="entry name" value="Acetyltransf_4"/>
    <property type="match status" value="1"/>
</dbReference>
<dbReference type="Gene3D" id="3.40.630.30">
    <property type="match status" value="1"/>
</dbReference>
<accession>A0ABR9R490</accession>
<proteinExistence type="inferred from homology"/>
<dbReference type="SUPFAM" id="SSF82771">
    <property type="entry name" value="GIY-YIG endonuclease"/>
    <property type="match status" value="1"/>
</dbReference>
<comment type="caution">
    <text evidence="4">The sequence shown here is derived from an EMBL/GenBank/DDBJ whole genome shotgun (WGS) entry which is preliminary data.</text>
</comment>
<dbReference type="InterPro" id="IPR050190">
    <property type="entry name" value="UPF0213_domain"/>
</dbReference>
<evidence type="ECO:0000313" key="4">
    <source>
        <dbReference type="EMBL" id="MBE5037875.1"/>
    </source>
</evidence>
<evidence type="ECO:0000259" key="3">
    <source>
        <dbReference type="PROSITE" id="PS51186"/>
    </source>
</evidence>
<dbReference type="InterPro" id="IPR000305">
    <property type="entry name" value="GIY-YIG_endonuc"/>
</dbReference>
<protein>
    <submittedName>
        <fullName evidence="4">GNAT family N-acetyltransferase</fullName>
    </submittedName>
</protein>
<dbReference type="SUPFAM" id="SSF55729">
    <property type="entry name" value="Acyl-CoA N-acyltransferases (Nat)"/>
    <property type="match status" value="1"/>
</dbReference>
<dbReference type="PROSITE" id="PS50164">
    <property type="entry name" value="GIY_YIG"/>
    <property type="match status" value="1"/>
</dbReference>
<reference evidence="4 5" key="1">
    <citation type="submission" date="2020-10" db="EMBL/GenBank/DDBJ databases">
        <title>ChiBAC.</title>
        <authorList>
            <person name="Zenner C."/>
            <person name="Hitch T.C.A."/>
            <person name="Clavel T."/>
        </authorList>
    </citation>
    <scope>NUCLEOTIDE SEQUENCE [LARGE SCALE GENOMIC DNA]</scope>
    <source>
        <strain evidence="4 5">DSM 109015</strain>
    </source>
</reference>
<gene>
    <name evidence="4" type="ORF">INF35_08770</name>
</gene>
<dbReference type="Proteomes" id="UP000768567">
    <property type="component" value="Unassembled WGS sequence"/>
</dbReference>
<dbReference type="EMBL" id="JADCKC010000002">
    <property type="protein sequence ID" value="MBE5037875.1"/>
    <property type="molecule type" value="Genomic_DNA"/>
</dbReference>
<name>A0ABR9R490_9FIRM</name>
<dbReference type="InterPro" id="IPR035901">
    <property type="entry name" value="GIY-YIG_endonuc_sf"/>
</dbReference>
<evidence type="ECO:0000313" key="5">
    <source>
        <dbReference type="Proteomes" id="UP000768567"/>
    </source>
</evidence>
<sequence length="299" mass="32743">MMSPRTGPAPSTAADCLPVDPPAWVYMLRCADGSLYSGWTNDLARRLHAHNGGSHGARYTRAHGGGTLAYALRCTGKSDAMHRETALKKLSKAEKEALAATWAKENTITIRLAAPEDAETINGLYCWYVDHSTATYQYGHPTVDETRADLCLALEKAAFVVAVDGAGNLAGYACAHPWHTREAFSWDAETTVYCDPHRLSLGVGRRLYTAVLEILKAKGYWNAIALVADPNPPSAAFHKALGFTRYGREPRTGYKFGRWLGLDYWVLPLQEGTGAPAPVHYDLPPEELEAILRRANGEN</sequence>
<feature type="domain" description="N-acetyltransferase" evidence="3">
    <location>
        <begin position="108"/>
        <end position="265"/>
    </location>
</feature>
<dbReference type="PANTHER" id="PTHR34477:SF1">
    <property type="entry name" value="UPF0213 PROTEIN YHBQ"/>
    <property type="match status" value="1"/>
</dbReference>
<dbReference type="CDD" id="cd10456">
    <property type="entry name" value="GIY-YIG_UPF0213"/>
    <property type="match status" value="1"/>
</dbReference>
<evidence type="ECO:0000259" key="2">
    <source>
        <dbReference type="PROSITE" id="PS50164"/>
    </source>
</evidence>
<dbReference type="PROSITE" id="PS51186">
    <property type="entry name" value="GNAT"/>
    <property type="match status" value="1"/>
</dbReference>
<dbReference type="InterPro" id="IPR016181">
    <property type="entry name" value="Acyl_CoA_acyltransferase"/>
</dbReference>